<dbReference type="PROSITE" id="PS50109">
    <property type="entry name" value="HIS_KIN"/>
    <property type="match status" value="1"/>
</dbReference>
<name>A0A8J3GVB2_9RHOB</name>
<accession>A0A8J3GVB2</accession>
<dbReference type="Pfam" id="PF02518">
    <property type="entry name" value="HATPase_c"/>
    <property type="match status" value="1"/>
</dbReference>
<dbReference type="GO" id="GO:0007234">
    <property type="term" value="P:osmosensory signaling via phosphorelay pathway"/>
    <property type="evidence" value="ECO:0007669"/>
    <property type="project" value="TreeGrafter"/>
</dbReference>
<gene>
    <name evidence="6" type="ORF">GCM10017056_10610</name>
</gene>
<dbReference type="SUPFAM" id="SSF47384">
    <property type="entry name" value="Homodimeric domain of signal transducing histidine kinase"/>
    <property type="match status" value="1"/>
</dbReference>
<keyword evidence="7" id="KW-1185">Reference proteome</keyword>
<dbReference type="PRINTS" id="PR00344">
    <property type="entry name" value="BCTRLSENSOR"/>
</dbReference>
<dbReference type="AlphaFoldDB" id="A0A8J3GVB2"/>
<reference evidence="6" key="1">
    <citation type="journal article" date="2014" name="Int. J. Syst. Evol. Microbiol.">
        <title>Complete genome sequence of Corynebacterium casei LMG S-19264T (=DSM 44701T), isolated from a smear-ripened cheese.</title>
        <authorList>
            <consortium name="US DOE Joint Genome Institute (JGI-PGF)"/>
            <person name="Walter F."/>
            <person name="Albersmeier A."/>
            <person name="Kalinowski J."/>
            <person name="Ruckert C."/>
        </authorList>
    </citation>
    <scope>NUCLEOTIDE SEQUENCE</scope>
    <source>
        <strain evidence="6">KCTC 42650</strain>
    </source>
</reference>
<dbReference type="InterPro" id="IPR004358">
    <property type="entry name" value="Sig_transdc_His_kin-like_C"/>
</dbReference>
<dbReference type="CDD" id="cd00075">
    <property type="entry name" value="HATPase"/>
    <property type="match status" value="1"/>
</dbReference>
<evidence type="ECO:0000313" key="6">
    <source>
        <dbReference type="EMBL" id="GHF40884.1"/>
    </source>
</evidence>
<dbReference type="InterPro" id="IPR005467">
    <property type="entry name" value="His_kinase_dom"/>
</dbReference>
<evidence type="ECO:0000256" key="1">
    <source>
        <dbReference type="ARBA" id="ARBA00000085"/>
    </source>
</evidence>
<evidence type="ECO:0000256" key="4">
    <source>
        <dbReference type="ARBA" id="ARBA00022777"/>
    </source>
</evidence>
<dbReference type="Gene3D" id="1.10.287.130">
    <property type="match status" value="1"/>
</dbReference>
<dbReference type="InterPro" id="IPR036890">
    <property type="entry name" value="HATPase_C_sf"/>
</dbReference>
<dbReference type="EMBL" id="BNCJ01000002">
    <property type="protein sequence ID" value="GHF40884.1"/>
    <property type="molecule type" value="Genomic_DNA"/>
</dbReference>
<keyword evidence="4" id="KW-0418">Kinase</keyword>
<feature type="domain" description="Histidine kinase" evidence="5">
    <location>
        <begin position="27"/>
        <end position="241"/>
    </location>
</feature>
<dbReference type="GO" id="GO:0000155">
    <property type="term" value="F:phosphorelay sensor kinase activity"/>
    <property type="evidence" value="ECO:0007669"/>
    <property type="project" value="InterPro"/>
</dbReference>
<dbReference type="SUPFAM" id="SSF55874">
    <property type="entry name" value="ATPase domain of HSP90 chaperone/DNA topoisomerase II/histidine kinase"/>
    <property type="match status" value="1"/>
</dbReference>
<dbReference type="PANTHER" id="PTHR42878:SF15">
    <property type="entry name" value="BACTERIOPHYTOCHROME"/>
    <property type="match status" value="1"/>
</dbReference>
<dbReference type="InterPro" id="IPR036097">
    <property type="entry name" value="HisK_dim/P_sf"/>
</dbReference>
<comment type="catalytic activity">
    <reaction evidence="1">
        <text>ATP + protein L-histidine = ADP + protein N-phospho-L-histidine.</text>
        <dbReference type="EC" id="2.7.13.3"/>
    </reaction>
</comment>
<reference evidence="6" key="2">
    <citation type="submission" date="2020-09" db="EMBL/GenBank/DDBJ databases">
        <authorList>
            <person name="Sun Q."/>
            <person name="Kim S."/>
        </authorList>
    </citation>
    <scope>NUCLEOTIDE SEQUENCE</scope>
    <source>
        <strain evidence="6">KCTC 42650</strain>
    </source>
</reference>
<evidence type="ECO:0000256" key="2">
    <source>
        <dbReference type="ARBA" id="ARBA00012438"/>
    </source>
</evidence>
<dbReference type="InterPro" id="IPR050351">
    <property type="entry name" value="BphY/WalK/GraS-like"/>
</dbReference>
<evidence type="ECO:0000256" key="3">
    <source>
        <dbReference type="ARBA" id="ARBA00022679"/>
    </source>
</evidence>
<dbReference type="PANTHER" id="PTHR42878">
    <property type="entry name" value="TWO-COMPONENT HISTIDINE KINASE"/>
    <property type="match status" value="1"/>
</dbReference>
<dbReference type="GO" id="GO:0030295">
    <property type="term" value="F:protein kinase activator activity"/>
    <property type="evidence" value="ECO:0007669"/>
    <property type="project" value="TreeGrafter"/>
</dbReference>
<dbReference type="Gene3D" id="3.30.565.10">
    <property type="entry name" value="Histidine kinase-like ATPase, C-terminal domain"/>
    <property type="match status" value="1"/>
</dbReference>
<proteinExistence type="predicted"/>
<organism evidence="6 7">
    <name type="scientific">Seohaeicola zhoushanensis</name>
    <dbReference type="NCBI Taxonomy" id="1569283"/>
    <lineage>
        <taxon>Bacteria</taxon>
        <taxon>Pseudomonadati</taxon>
        <taxon>Pseudomonadota</taxon>
        <taxon>Alphaproteobacteria</taxon>
        <taxon>Rhodobacterales</taxon>
        <taxon>Roseobacteraceae</taxon>
        <taxon>Seohaeicola</taxon>
    </lineage>
</organism>
<dbReference type="InterPro" id="IPR003594">
    <property type="entry name" value="HATPase_dom"/>
</dbReference>
<dbReference type="EC" id="2.7.13.3" evidence="2"/>
<comment type="caution">
    <text evidence="6">The sequence shown here is derived from an EMBL/GenBank/DDBJ whole genome shotgun (WGS) entry which is preliminary data.</text>
</comment>
<evidence type="ECO:0000313" key="7">
    <source>
        <dbReference type="Proteomes" id="UP000626220"/>
    </source>
</evidence>
<dbReference type="RefSeq" id="WP_189679000.1">
    <property type="nucleotide sequence ID" value="NZ_BNCJ01000002.1"/>
</dbReference>
<protein>
    <recommendedName>
        <fullName evidence="2">histidine kinase</fullName>
        <ecNumber evidence="2">2.7.13.3</ecNumber>
    </recommendedName>
</protein>
<sequence length="245" mass="27606">MEPRKRHESGPSSPGATAQEFENFIYLVSHDVRSSVRALLELPQWIEEDLREAGIRIDGSLKENLALMNTHMRRLDRMLIDLLIYSRIGRMQSDDDVPWDEAIESVLDHLRMPPGLRLIRDIGARSIRIGRNDAVTLVSSLLSNAIKHHDRDKGTIRLSTREEDGCICLEIADDGPGIPPDSRARVFEVMTTLKPRDQVEGSGMGLANVRKIATHYGGRIEWVDPEAERGCHLVLRFPKAAPPLH</sequence>
<keyword evidence="3" id="KW-0808">Transferase</keyword>
<dbReference type="Proteomes" id="UP000626220">
    <property type="component" value="Unassembled WGS sequence"/>
</dbReference>
<dbReference type="SMART" id="SM00387">
    <property type="entry name" value="HATPase_c"/>
    <property type="match status" value="1"/>
</dbReference>
<dbReference type="GO" id="GO:0000156">
    <property type="term" value="F:phosphorelay response regulator activity"/>
    <property type="evidence" value="ECO:0007669"/>
    <property type="project" value="TreeGrafter"/>
</dbReference>
<evidence type="ECO:0000259" key="5">
    <source>
        <dbReference type="PROSITE" id="PS50109"/>
    </source>
</evidence>